<reference evidence="1 2" key="1">
    <citation type="submission" date="2013-10" db="EMBL/GenBank/DDBJ databases">
        <title>Draft genomes and the virulence plasmids of Sd1617 vaccine constructs: WRSd3 and WRSd5.</title>
        <authorList>
            <person name="Aksomboon Vongsawan A."/>
            <person name="Venkatesan M.M."/>
            <person name="Vaisvil B."/>
            <person name="Emel G."/>
            <person name="Kepatral V."/>
            <person name="Sethabutr O."/>
            <person name="Serichantalergs O."/>
            <person name="Mason C."/>
        </authorList>
    </citation>
    <scope>NUCLEOTIDE SEQUENCE [LARGE SCALE GENOMIC DNA]</scope>
    <source>
        <strain evidence="1 2">WRSd3</strain>
    </source>
</reference>
<dbReference type="Proteomes" id="UP000017944">
    <property type="component" value="Unassembled WGS sequence"/>
</dbReference>
<dbReference type="EMBL" id="AXUT01000108">
    <property type="protein sequence ID" value="ESU80296.1"/>
    <property type="molecule type" value="Genomic_DNA"/>
</dbReference>
<gene>
    <name evidence="1" type="ORF">WRSd3_01533</name>
</gene>
<proteinExistence type="predicted"/>
<organism evidence="1 2">
    <name type="scientific">Shigella dysenteriae WRSd3</name>
    <dbReference type="NCBI Taxonomy" id="1401327"/>
    <lineage>
        <taxon>Bacteria</taxon>
        <taxon>Pseudomonadati</taxon>
        <taxon>Pseudomonadota</taxon>
        <taxon>Gammaproteobacteria</taxon>
        <taxon>Enterobacterales</taxon>
        <taxon>Enterobacteriaceae</taxon>
        <taxon>Shigella</taxon>
    </lineage>
</organism>
<accession>A0A090NJE3</accession>
<comment type="caution">
    <text evidence="1">The sequence shown here is derived from an EMBL/GenBank/DDBJ whole genome shotgun (WGS) entry which is preliminary data.</text>
</comment>
<protein>
    <submittedName>
        <fullName evidence="1">Uncharacterized protein</fullName>
    </submittedName>
</protein>
<dbReference type="AlphaFoldDB" id="A0A090NJE3"/>
<name>A0A090NJE3_SHIDY</name>
<evidence type="ECO:0000313" key="1">
    <source>
        <dbReference type="EMBL" id="ESU80296.1"/>
    </source>
</evidence>
<evidence type="ECO:0000313" key="2">
    <source>
        <dbReference type="Proteomes" id="UP000017944"/>
    </source>
</evidence>
<sequence length="47" mass="5389">MLMQALIFTKPCLVNCVIIPRKHCQIVQYTATNLLIQYVLLVMPLIS</sequence>